<keyword evidence="3" id="KW-1185">Reference proteome</keyword>
<protein>
    <submittedName>
        <fullName evidence="1 2">Uncharacterized protein</fullName>
    </submittedName>
</protein>
<proteinExistence type="predicted"/>
<accession>A0A2K2D7W2</accession>
<gene>
    <name evidence="1" type="ORF">BRADI_2g11085v3</name>
</gene>
<sequence>MDHACGGIPSSIAATPDSFMSVVQGKFMRICSNMLFLGLEHRFLIGGTWRSPKVFTLLAASDKEKQDSLCQGYKHLMRSLDN</sequence>
<reference evidence="2" key="3">
    <citation type="submission" date="2018-08" db="UniProtKB">
        <authorList>
            <consortium name="EnsemblPlants"/>
        </authorList>
    </citation>
    <scope>IDENTIFICATION</scope>
    <source>
        <strain evidence="2">cv. Bd21</strain>
    </source>
</reference>
<evidence type="ECO:0000313" key="2">
    <source>
        <dbReference type="EnsemblPlants" id="PNT70374"/>
    </source>
</evidence>
<dbReference type="EMBL" id="CM000881">
    <property type="protein sequence ID" value="PNT70374.1"/>
    <property type="molecule type" value="Genomic_DNA"/>
</dbReference>
<dbReference type="Proteomes" id="UP000008810">
    <property type="component" value="Chromosome 2"/>
</dbReference>
<reference evidence="1" key="2">
    <citation type="submission" date="2017-06" db="EMBL/GenBank/DDBJ databases">
        <title>WGS assembly of Brachypodium distachyon.</title>
        <authorList>
            <consortium name="The International Brachypodium Initiative"/>
            <person name="Lucas S."/>
            <person name="Harmon-Smith M."/>
            <person name="Lail K."/>
            <person name="Tice H."/>
            <person name="Grimwood J."/>
            <person name="Bruce D."/>
            <person name="Barry K."/>
            <person name="Shu S."/>
            <person name="Lindquist E."/>
            <person name="Wang M."/>
            <person name="Pitluck S."/>
            <person name="Vogel J.P."/>
            <person name="Garvin D.F."/>
            <person name="Mockler T.C."/>
            <person name="Schmutz J."/>
            <person name="Rokhsar D."/>
            <person name="Bevan M.W."/>
        </authorList>
    </citation>
    <scope>NUCLEOTIDE SEQUENCE</scope>
    <source>
        <strain evidence="1">Bd21</strain>
    </source>
</reference>
<dbReference type="Gramene" id="PNT70374">
    <property type="protein sequence ID" value="PNT70374"/>
    <property type="gene ID" value="BRADI_2g11085v3"/>
</dbReference>
<dbReference type="EnsemblPlants" id="PNT70374">
    <property type="protein sequence ID" value="PNT70374"/>
    <property type="gene ID" value="BRADI_2g11085v3"/>
</dbReference>
<dbReference type="AlphaFoldDB" id="A0A2K2D7W2"/>
<evidence type="ECO:0000313" key="1">
    <source>
        <dbReference type="EMBL" id="PNT70374.1"/>
    </source>
</evidence>
<name>A0A2K2D7W2_BRADI</name>
<reference evidence="1 2" key="1">
    <citation type="journal article" date="2010" name="Nature">
        <title>Genome sequencing and analysis of the model grass Brachypodium distachyon.</title>
        <authorList>
            <consortium name="International Brachypodium Initiative"/>
        </authorList>
    </citation>
    <scope>NUCLEOTIDE SEQUENCE [LARGE SCALE GENOMIC DNA]</scope>
    <source>
        <strain evidence="1 2">Bd21</strain>
    </source>
</reference>
<evidence type="ECO:0000313" key="3">
    <source>
        <dbReference type="Proteomes" id="UP000008810"/>
    </source>
</evidence>
<organism evidence="1">
    <name type="scientific">Brachypodium distachyon</name>
    <name type="common">Purple false brome</name>
    <name type="synonym">Trachynia distachya</name>
    <dbReference type="NCBI Taxonomy" id="15368"/>
    <lineage>
        <taxon>Eukaryota</taxon>
        <taxon>Viridiplantae</taxon>
        <taxon>Streptophyta</taxon>
        <taxon>Embryophyta</taxon>
        <taxon>Tracheophyta</taxon>
        <taxon>Spermatophyta</taxon>
        <taxon>Magnoliopsida</taxon>
        <taxon>Liliopsida</taxon>
        <taxon>Poales</taxon>
        <taxon>Poaceae</taxon>
        <taxon>BOP clade</taxon>
        <taxon>Pooideae</taxon>
        <taxon>Stipodae</taxon>
        <taxon>Brachypodieae</taxon>
        <taxon>Brachypodium</taxon>
    </lineage>
</organism>
<dbReference type="InParanoid" id="A0A2K2D7W2"/>